<evidence type="ECO:0008006" key="7">
    <source>
        <dbReference type="Google" id="ProtNLM"/>
    </source>
</evidence>
<reference evidence="5" key="2">
    <citation type="journal article" date="2022" name="Elife">
        <title>Obligate sexual reproduction of a homothallic fungus closely related to the Cryptococcus pathogenic species complex.</title>
        <authorList>
            <person name="Passer A.R."/>
            <person name="Clancey S.A."/>
            <person name="Shea T."/>
            <person name="David-Palma M."/>
            <person name="Averette A.F."/>
            <person name="Boekhout T."/>
            <person name="Porcel B.M."/>
            <person name="Nowrousian M."/>
            <person name="Cuomo C.A."/>
            <person name="Sun S."/>
            <person name="Heitman J."/>
            <person name="Coelho M.A."/>
        </authorList>
    </citation>
    <scope>NUCLEOTIDE SEQUENCE</scope>
    <source>
        <strain evidence="5">CBS 7841</strain>
    </source>
</reference>
<dbReference type="InterPro" id="IPR039844">
    <property type="entry name" value="URB1"/>
</dbReference>
<feature type="domain" description="URB1 N-terminal" evidence="2">
    <location>
        <begin position="81"/>
        <end position="429"/>
    </location>
</feature>
<organism evidence="5 6">
    <name type="scientific">Cryptococcus depauperatus CBS 7841</name>
    <dbReference type="NCBI Taxonomy" id="1295531"/>
    <lineage>
        <taxon>Eukaryota</taxon>
        <taxon>Fungi</taxon>
        <taxon>Dikarya</taxon>
        <taxon>Basidiomycota</taxon>
        <taxon>Agaricomycotina</taxon>
        <taxon>Tremellomycetes</taxon>
        <taxon>Tremellales</taxon>
        <taxon>Cryptococcaceae</taxon>
        <taxon>Cryptococcus</taxon>
    </lineage>
</organism>
<accession>A0AAJ8JQF0</accession>
<dbReference type="GO" id="GO:0005730">
    <property type="term" value="C:nucleolus"/>
    <property type="evidence" value="ECO:0007669"/>
    <property type="project" value="TreeGrafter"/>
</dbReference>
<dbReference type="InterPro" id="IPR059018">
    <property type="entry name" value="HEAT_URB1"/>
</dbReference>
<name>A0AAJ8JQF0_9TREE</name>
<evidence type="ECO:0000259" key="4">
    <source>
        <dbReference type="Pfam" id="PF26140"/>
    </source>
</evidence>
<evidence type="ECO:0000259" key="3">
    <source>
        <dbReference type="Pfam" id="PF16201"/>
    </source>
</evidence>
<dbReference type="PANTHER" id="PTHR13500">
    <property type="entry name" value="NUCLEOLAR PRERIBOSOMAL-ASSOCIATED PROTEIN 1"/>
    <property type="match status" value="1"/>
</dbReference>
<dbReference type="Proteomes" id="UP000094043">
    <property type="component" value="Chromosome 2"/>
</dbReference>
<gene>
    <name evidence="5" type="ORF">L203_101683</name>
</gene>
<dbReference type="SUPFAM" id="SSF48371">
    <property type="entry name" value="ARM repeat"/>
    <property type="match status" value="1"/>
</dbReference>
<dbReference type="GO" id="GO:0000466">
    <property type="term" value="P:maturation of 5.8S rRNA from tricistronic rRNA transcript (SSU-rRNA, 5.8S rRNA, LSU-rRNA)"/>
    <property type="evidence" value="ECO:0007669"/>
    <property type="project" value="TreeGrafter"/>
</dbReference>
<reference evidence="5" key="3">
    <citation type="submission" date="2024-01" db="EMBL/GenBank/DDBJ databases">
        <authorList>
            <person name="Coelho M.A."/>
            <person name="David-Palma M."/>
            <person name="Shea T."/>
            <person name="Sun S."/>
            <person name="Cuomo C.A."/>
            <person name="Heitman J."/>
        </authorList>
    </citation>
    <scope>NUCLEOTIDE SEQUENCE</scope>
    <source>
        <strain evidence="5">CBS 7841</strain>
    </source>
</reference>
<reference evidence="5" key="1">
    <citation type="submission" date="2016-06" db="EMBL/GenBank/DDBJ databases">
        <authorList>
            <person name="Cuomo C."/>
            <person name="Litvintseva A."/>
            <person name="Heitman J."/>
            <person name="Chen Y."/>
            <person name="Sun S."/>
            <person name="Springer D."/>
            <person name="Dromer F."/>
            <person name="Young S."/>
            <person name="Zeng Q."/>
            <person name="Chapman S."/>
            <person name="Gujja S."/>
            <person name="Saif S."/>
            <person name="Birren B."/>
        </authorList>
    </citation>
    <scope>NUCLEOTIDE SEQUENCE</scope>
    <source>
        <strain evidence="5">CBS 7841</strain>
    </source>
</reference>
<evidence type="ECO:0000259" key="2">
    <source>
        <dbReference type="Pfam" id="PF11707"/>
    </source>
</evidence>
<feature type="domain" description="URB1 C-terminal" evidence="3">
    <location>
        <begin position="1553"/>
        <end position="1741"/>
    </location>
</feature>
<feature type="region of interest" description="Disordered" evidence="1">
    <location>
        <begin position="1"/>
        <end position="22"/>
    </location>
</feature>
<dbReference type="RefSeq" id="XP_066067219.1">
    <property type="nucleotide sequence ID" value="XM_066211122.1"/>
</dbReference>
<proteinExistence type="predicted"/>
<dbReference type="InterPro" id="IPR032436">
    <property type="entry name" value="URB1_C"/>
</dbReference>
<dbReference type="Pfam" id="PF16201">
    <property type="entry name" value="NopRA1"/>
    <property type="match status" value="1"/>
</dbReference>
<dbReference type="Pfam" id="PF11707">
    <property type="entry name" value="Npa1"/>
    <property type="match status" value="1"/>
</dbReference>
<dbReference type="GO" id="GO:0000463">
    <property type="term" value="P:maturation of LSU-rRNA from tricistronic rRNA transcript (SSU-rRNA, 5.8S rRNA, LSU-rRNA)"/>
    <property type="evidence" value="ECO:0007669"/>
    <property type="project" value="TreeGrafter"/>
</dbReference>
<feature type="domain" description="URB1 central HEAT repeat" evidence="4">
    <location>
        <begin position="694"/>
        <end position="819"/>
    </location>
</feature>
<dbReference type="PANTHER" id="PTHR13500:SF0">
    <property type="entry name" value="NUCLEOLAR PRE-RIBOSOMAL-ASSOCIATED PROTEIN 1"/>
    <property type="match status" value="1"/>
</dbReference>
<evidence type="ECO:0000256" key="1">
    <source>
        <dbReference type="SAM" id="MobiDB-lite"/>
    </source>
</evidence>
<sequence length="1848" mass="205664">MAPKRKREHTEVPASATARPKAGTKAFASGKAVKDALATGSPQDFISFRQQIVTPYSQLPLALLHPAIVILQQYLEVSPTCDEIFRTWQIGYQAKSEQQIHAAVELLSEIINVLTPIPFFRSSVVNLANKIISNSDPYHDYINYLIQSGKRDDTFHGLLLASAAISVDPPAMPTSSTSMRRTLGIKVWNTLVDGGSVRGLGKQIGMRRRNKEGAIGYGDTDPYDKPDIRHLILRLILPVLSQPSFFPHAKAILPQLYSNLPQDPPITVYRVLSALWSAIEGPNASQNRKIALVLFQEKSIEALWEMLGSEDKEKITGKTVSELVSAFLKGITAIPGKGICFPDEGWYLRRVESKGDSEKAERNDAWHQGLHNRILGNVVRKVGNKVIGEDGLVGNWMLKVLNAAPELVSGYWPYSALSLEPQLSTRWVATMAYVGRIVSLPPPDLNTFRQPALTGSDHSLSPFRLEPPQTAIIVESILPAPLTKSHLMKGLQHTYHLVQHMTALVLSYALIKLSKVLKVFRYIEVELYGANSFGDNSWAKGIRALEVEIRKRMPELGVIVAFAQKSVTLAPAEPETEEELALATRSAMLTELALRLFALCNHTLPSMASEMRFDPGRLLVSSSAKAEKREARAAREGSVLSDSGSVKSVGTVGSAGTAGMGGGFGSGKGNVKGWEALCQVHVVSLLGEVTNWDWSKKAAGSQFTYLYHILLLHLTTPISITQTKTSELLSSLLLPTLLFSHDANELTMWLEALPKGSREANPMLFAQQIYLLSFLDDCFRRCLKTPYRYIEELSSFFLSSELNSDSIPSPLVVTILEQLRAKILGQFISSEAACIVVNYLRRVMLGLVGKQGQGNVKGFISIAEKLEGIVIEAKEQDQTRFGLTEVVQIIRDDLDVITGTNVARSNSLSTPSLLDEKEWLARSFEGQAINGISPSLEWLIPSNGPTIKRIVQFLLCLRSCNSVLINPVDSRGAFMIFLSILSKCLDKLKGTGKWEIDSKRAIFDDPAIRALILSHENERYATEVKALIERLEVGKVMDEEIASGFVDAIVELFQIDKKGKLIDSHLSIVQPWISFLSSSQAISIVERLLSVSFNLSQHSSILSQIVIKIKSPEVVVNHLEGLCRWGVTNSIVSVLNLTQSSQEELTNLFVHENAIKQLFYKSQDEDYELLKKLTTCSTSAAGFIFAVIVEKRNLAEQGDVRIVPIVDELLKMNFDFPDLENIGQLALDVIVKGKEQQISAINILVSLALTNAPAVSTKLKDIQLQSVNPACVLLAKTLAPHTKKIPELRTGVIHLVNLGLQYAVRVCSDLGSIKEENTVALNNLTKSVCMIDQDNFQQNVAIIEPIITTVVQDRLDVTEAVELAALLASRVELKASFLRQQLQALFSSRVYTQSTSTSFPPPLRLSFVHLLHAIFCSSTYVSCQPSFIEPLISLYRGTMSEADRRVLHMLQQFEGYRRVSIGSLMQFWNGAGVVGIGNRVLDALTSLDSQKVFATCQIFPLRRQLRGWGESLCASEQDESIYDPVFVMGLLAQSMHEGMRGLDWVEALRSNVLGLTVSALSSRDRDVRFVAGYILAKVMKYIETTPFYERAQLRYTLHLLRHSISTPGSRLPTLTTLYFAHALRSLASPSHFLYPLSSRFLLQRPIFDINDTPMLYNMLYAHDDGWKRERGWIVRFLKDGVRSESDWRVIKRRNVWTLLSTIFIESLDPGFRLLVLQAMSNILLVPSAASSLVLRDGLFIWISMQWTTITKYHASLPLASRSGIKGQRTKAWQEQEKDMLLEMAERACQVMSHTEKQRQQNGAREVRGWVTQVETFVKTALEDIVEARLESVATLIYSISQFMLPACH</sequence>
<dbReference type="KEGG" id="cdep:91085896"/>
<dbReference type="GeneID" id="91085896"/>
<dbReference type="InterPro" id="IPR016024">
    <property type="entry name" value="ARM-type_fold"/>
</dbReference>
<dbReference type="InterPro" id="IPR021714">
    <property type="entry name" value="URB1_N"/>
</dbReference>
<keyword evidence="6" id="KW-1185">Reference proteome</keyword>
<dbReference type="EMBL" id="CP143785">
    <property type="protein sequence ID" value="WVN86519.1"/>
    <property type="molecule type" value="Genomic_DNA"/>
</dbReference>
<protein>
    <recommendedName>
        <fullName evidence="7">Nucleolar pre-ribosomal-associated protein 1</fullName>
    </recommendedName>
</protein>
<evidence type="ECO:0000313" key="5">
    <source>
        <dbReference type="EMBL" id="WVN86519.1"/>
    </source>
</evidence>
<dbReference type="Pfam" id="PF26140">
    <property type="entry name" value="HEAT_URB1"/>
    <property type="match status" value="1"/>
</dbReference>
<evidence type="ECO:0000313" key="6">
    <source>
        <dbReference type="Proteomes" id="UP000094043"/>
    </source>
</evidence>